<dbReference type="CDD" id="cd00336">
    <property type="entry name" value="Ribosomal_L22"/>
    <property type="match status" value="1"/>
</dbReference>
<keyword evidence="5 8" id="KW-0689">Ribosomal protein</keyword>
<comment type="subunit">
    <text evidence="8">Part of the 50S ribosomal subunit.</text>
</comment>
<comment type="function">
    <text evidence="8 10">The globular domain of the protein is located near the polypeptide exit tunnel on the outside of the subunit, while an extended beta-hairpin is found that lines the wall of the exit tunnel in the center of the 70S ribosome.</text>
</comment>
<evidence type="ECO:0000256" key="3">
    <source>
        <dbReference type="ARBA" id="ARBA00022730"/>
    </source>
</evidence>
<sequence>MLKMLSKQIICGSAKYIPASSHKLRRIANQIRGSSYKDALLLLEFLPYTITEPVWNLLYSTAADAKKVYGIDKKTLYISHIIVDEGPKLKRIRARAKGRGANIKKPMSHITISLKSFK</sequence>
<comment type="similarity">
    <text evidence="1 8 9">Belongs to the universal ribosomal protein uL22 family.</text>
</comment>
<evidence type="ECO:0000256" key="10">
    <source>
        <dbReference type="RuleBase" id="RU004009"/>
    </source>
</evidence>
<dbReference type="GO" id="GO:0019843">
    <property type="term" value="F:rRNA binding"/>
    <property type="evidence" value="ECO:0007669"/>
    <property type="project" value="UniProtKB-UniRule"/>
</dbReference>
<dbReference type="EMBL" id="MG755807">
    <property type="protein sequence ID" value="AWT40354.1"/>
    <property type="molecule type" value="Genomic_DNA"/>
</dbReference>
<dbReference type="InterPro" id="IPR005727">
    <property type="entry name" value="Ribosomal_uL22_bac/chlpt-type"/>
</dbReference>
<dbReference type="NCBIfam" id="TIGR01044">
    <property type="entry name" value="rplV_bact"/>
    <property type="match status" value="1"/>
</dbReference>
<organism evidence="11">
    <name type="scientific">Astrosyne radiata</name>
    <dbReference type="NCBI Taxonomy" id="1158023"/>
    <lineage>
        <taxon>Eukaryota</taxon>
        <taxon>Sar</taxon>
        <taxon>Stramenopiles</taxon>
        <taxon>Ochrophyta</taxon>
        <taxon>Bacillariophyta</taxon>
        <taxon>Fragilariophyceae</taxon>
        <taxon>Fragilariophycidae</taxon>
        <taxon>Cyclophorales</taxon>
        <taxon>Cyclophoraceae</taxon>
        <taxon>Astrosyne</taxon>
    </lineage>
</organism>
<evidence type="ECO:0000256" key="6">
    <source>
        <dbReference type="ARBA" id="ARBA00023274"/>
    </source>
</evidence>
<dbReference type="AlphaFoldDB" id="A0A2U9NTA0"/>
<comment type="subcellular location">
    <subcellularLocation>
        <location evidence="8 10">Plastid</location>
        <location evidence="8 10">Chloroplast</location>
    </subcellularLocation>
</comment>
<dbReference type="HAMAP" id="MF_01331_B">
    <property type="entry name" value="Ribosomal_uL22_B"/>
    <property type="match status" value="1"/>
</dbReference>
<name>A0A2U9NTA0_9STRA</name>
<dbReference type="Pfam" id="PF00237">
    <property type="entry name" value="Ribosomal_L22"/>
    <property type="match status" value="1"/>
</dbReference>
<protein>
    <recommendedName>
        <fullName evidence="7 8">Large ribosomal subunit protein uL22c</fullName>
    </recommendedName>
</protein>
<keyword evidence="11" id="KW-0150">Chloroplast</keyword>
<dbReference type="GeneID" id="36960285"/>
<keyword evidence="6 8" id="KW-0687">Ribonucleoprotein</keyword>
<dbReference type="RefSeq" id="YP_009497641.1">
    <property type="nucleotide sequence ID" value="NC_038008.1"/>
</dbReference>
<keyword evidence="3 8" id="KW-0699">rRNA-binding</keyword>
<evidence type="ECO:0000256" key="7">
    <source>
        <dbReference type="ARBA" id="ARBA00035285"/>
    </source>
</evidence>
<accession>A0A2U9NTA0</accession>
<geneLocation type="chloroplast" evidence="11"/>
<dbReference type="PANTHER" id="PTHR13501:SF10">
    <property type="entry name" value="LARGE RIBOSOMAL SUBUNIT PROTEIN UL22M"/>
    <property type="match status" value="1"/>
</dbReference>
<evidence type="ECO:0000256" key="2">
    <source>
        <dbReference type="ARBA" id="ARBA00022640"/>
    </source>
</evidence>
<evidence type="ECO:0000256" key="8">
    <source>
        <dbReference type="HAMAP-Rule" id="MF_01331"/>
    </source>
</evidence>
<evidence type="ECO:0000313" key="11">
    <source>
        <dbReference type="EMBL" id="AWT40354.1"/>
    </source>
</evidence>
<keyword evidence="2 11" id="KW-0934">Plastid</keyword>
<comment type="function">
    <text evidence="8 10">This protein binds specifically to 23S rRNA.</text>
</comment>
<dbReference type="GO" id="GO:0003735">
    <property type="term" value="F:structural constituent of ribosome"/>
    <property type="evidence" value="ECO:0007669"/>
    <property type="project" value="InterPro"/>
</dbReference>
<proteinExistence type="inferred from homology"/>
<dbReference type="InterPro" id="IPR001063">
    <property type="entry name" value="Ribosomal_uL22"/>
</dbReference>
<dbReference type="Gene3D" id="3.90.470.10">
    <property type="entry name" value="Ribosomal protein L22/L17"/>
    <property type="match status" value="1"/>
</dbReference>
<dbReference type="PROSITE" id="PS00464">
    <property type="entry name" value="RIBOSOMAL_L22"/>
    <property type="match status" value="1"/>
</dbReference>
<reference evidence="11" key="1">
    <citation type="journal article" date="2018" name="Adv. Bot. Res.">
        <title>Evolution of the Plastid Genomes in Diatoms.</title>
        <authorList>
            <person name="Yu M."/>
            <person name="Ashworth M.P."/>
            <person name="Hajrah N.H."/>
            <person name="Khiyami M.A."/>
            <person name="Sabir M.J."/>
            <person name="Alhebshi A.M."/>
            <person name="Al-Malki A.L."/>
            <person name="Sabir J.S.M."/>
            <person name="Theriot E.C."/>
            <person name="Jansen R.K."/>
        </authorList>
    </citation>
    <scope>NUCLEOTIDE SEQUENCE</scope>
</reference>
<evidence type="ECO:0000256" key="4">
    <source>
        <dbReference type="ARBA" id="ARBA00022884"/>
    </source>
</evidence>
<evidence type="ECO:0000256" key="1">
    <source>
        <dbReference type="ARBA" id="ARBA00009451"/>
    </source>
</evidence>
<evidence type="ECO:0000256" key="5">
    <source>
        <dbReference type="ARBA" id="ARBA00022980"/>
    </source>
</evidence>
<evidence type="ECO:0000256" key="9">
    <source>
        <dbReference type="RuleBase" id="RU004005"/>
    </source>
</evidence>
<dbReference type="GO" id="GO:0015934">
    <property type="term" value="C:large ribosomal subunit"/>
    <property type="evidence" value="ECO:0007669"/>
    <property type="project" value="InterPro"/>
</dbReference>
<keyword evidence="4 8" id="KW-0694">RNA-binding</keyword>
<dbReference type="GO" id="GO:0006412">
    <property type="term" value="P:translation"/>
    <property type="evidence" value="ECO:0007669"/>
    <property type="project" value="UniProtKB-UniRule"/>
</dbReference>
<dbReference type="PANTHER" id="PTHR13501">
    <property type="entry name" value="CHLOROPLAST 50S RIBOSOMAL PROTEIN L22-RELATED"/>
    <property type="match status" value="1"/>
</dbReference>
<dbReference type="InterPro" id="IPR018260">
    <property type="entry name" value="Ribosomal_uL22_CS"/>
</dbReference>
<dbReference type="GO" id="GO:0009507">
    <property type="term" value="C:chloroplast"/>
    <property type="evidence" value="ECO:0007669"/>
    <property type="project" value="UniProtKB-SubCell"/>
</dbReference>
<gene>
    <name evidence="8 11" type="primary">rpl22</name>
</gene>
<dbReference type="InterPro" id="IPR047867">
    <property type="entry name" value="Ribosomal_uL22_bac/org-type"/>
</dbReference>
<dbReference type="SUPFAM" id="SSF54843">
    <property type="entry name" value="Ribosomal protein L22"/>
    <property type="match status" value="1"/>
</dbReference>
<dbReference type="InterPro" id="IPR036394">
    <property type="entry name" value="Ribosomal_uL22_sf"/>
</dbReference>